<evidence type="ECO:0000313" key="2">
    <source>
        <dbReference type="Proteomes" id="UP000264353"/>
    </source>
</evidence>
<evidence type="ECO:0000313" key="1">
    <source>
        <dbReference type="EMBL" id="RID74830.1"/>
    </source>
</evidence>
<dbReference type="Proteomes" id="UP000264353">
    <property type="component" value="Chromosome A2"/>
</dbReference>
<organism evidence="1 2">
    <name type="scientific">Brassica campestris</name>
    <name type="common">Field mustard</name>
    <dbReference type="NCBI Taxonomy" id="3711"/>
    <lineage>
        <taxon>Eukaryota</taxon>
        <taxon>Viridiplantae</taxon>
        <taxon>Streptophyta</taxon>
        <taxon>Embryophyta</taxon>
        <taxon>Tracheophyta</taxon>
        <taxon>Spermatophyta</taxon>
        <taxon>Magnoliopsida</taxon>
        <taxon>eudicotyledons</taxon>
        <taxon>Gunneridae</taxon>
        <taxon>Pentapetalae</taxon>
        <taxon>rosids</taxon>
        <taxon>malvids</taxon>
        <taxon>Brassicales</taxon>
        <taxon>Brassicaceae</taxon>
        <taxon>Brassiceae</taxon>
        <taxon>Brassica</taxon>
    </lineage>
</organism>
<proteinExistence type="predicted"/>
<protein>
    <submittedName>
        <fullName evidence="1">Uncharacterized protein</fullName>
    </submittedName>
</protein>
<reference evidence="1 2" key="1">
    <citation type="submission" date="2018-06" db="EMBL/GenBank/DDBJ databases">
        <title>WGS assembly of Brassica rapa FPsc.</title>
        <authorList>
            <person name="Bowman J."/>
            <person name="Kohchi T."/>
            <person name="Yamato K."/>
            <person name="Jenkins J."/>
            <person name="Shu S."/>
            <person name="Ishizaki K."/>
            <person name="Yamaoka S."/>
            <person name="Nishihama R."/>
            <person name="Nakamura Y."/>
            <person name="Berger F."/>
            <person name="Adam C."/>
            <person name="Aki S."/>
            <person name="Althoff F."/>
            <person name="Araki T."/>
            <person name="Arteaga-Vazquez M."/>
            <person name="Balasubrmanian S."/>
            <person name="Bauer D."/>
            <person name="Boehm C."/>
            <person name="Briginshaw L."/>
            <person name="Caballero-Perez J."/>
            <person name="Catarino B."/>
            <person name="Chen F."/>
            <person name="Chiyoda S."/>
            <person name="Chovatia M."/>
            <person name="Davies K."/>
            <person name="Delmans M."/>
            <person name="Demura T."/>
            <person name="Dierschke T."/>
            <person name="Dolan L."/>
            <person name="Dorantes-Acosta A."/>
            <person name="Eklund D."/>
            <person name="Florent S."/>
            <person name="Flores-Sandoval E."/>
            <person name="Fujiyama A."/>
            <person name="Fukuzawa H."/>
            <person name="Galik B."/>
            <person name="Grimanelli D."/>
            <person name="Grimwood J."/>
            <person name="Grossniklaus U."/>
            <person name="Hamada T."/>
            <person name="Haseloff J."/>
            <person name="Hetherington A."/>
            <person name="Higo A."/>
            <person name="Hirakawa Y."/>
            <person name="Hundley H."/>
            <person name="Ikeda Y."/>
            <person name="Inoue K."/>
            <person name="Inoue S."/>
            <person name="Ishida S."/>
            <person name="Jia Q."/>
            <person name="Kakita M."/>
            <person name="Kanazawa T."/>
            <person name="Kawai Y."/>
            <person name="Kawashima T."/>
            <person name="Kennedy M."/>
            <person name="Kinose K."/>
            <person name="Kinoshita T."/>
            <person name="Kohara Y."/>
            <person name="Koide E."/>
            <person name="Komatsu K."/>
            <person name="Kopischke S."/>
            <person name="Kubo M."/>
            <person name="Kyozuka J."/>
            <person name="Lagercrantz U."/>
            <person name="Lin S."/>
            <person name="Lindquist E."/>
            <person name="Lipzen A."/>
            <person name="Lu C."/>
            <person name="Luna E."/>
            <person name="Martienssen R."/>
            <person name="Minamino N."/>
            <person name="Mizutani M."/>
            <person name="Mizutani M."/>
            <person name="Mochizuki N."/>
            <person name="Monte I."/>
            <person name="Mosher R."/>
            <person name="Nagasaki H."/>
            <person name="Nakagami H."/>
            <person name="Naramoto S."/>
            <person name="Nishitani K."/>
            <person name="Ohtani M."/>
            <person name="Okamoto T."/>
            <person name="Okumura M."/>
            <person name="Phillips J."/>
            <person name="Pollak B."/>
            <person name="Reinders A."/>
            <person name="Roevekamp M."/>
            <person name="Sano R."/>
            <person name="Sawa S."/>
            <person name="Schmid M."/>
            <person name="Shirakawa M."/>
            <person name="Solano R."/>
            <person name="Spunde A."/>
            <person name="Suetsugu N."/>
            <person name="Sugano S."/>
            <person name="Sugiyama A."/>
            <person name="Sun R."/>
            <person name="Suzuki Y."/>
            <person name="Takenaka M."/>
            <person name="Takezawa D."/>
            <person name="Tomogane H."/>
            <person name="Tsuzuki M."/>
            <person name="Ueda T."/>
            <person name="Umeda M."/>
            <person name="Ward J."/>
            <person name="Watanabe Y."/>
            <person name="Yazaki K."/>
            <person name="Yokoyama R."/>
            <person name="Yoshitake Y."/>
            <person name="Yotsui I."/>
            <person name="Zachgo S."/>
            <person name="Schmutz J."/>
        </authorList>
    </citation>
    <scope>NUCLEOTIDE SEQUENCE [LARGE SCALE GENOMIC DNA]</scope>
    <source>
        <strain evidence="2">cv. B-3</strain>
    </source>
</reference>
<gene>
    <name evidence="1" type="ORF">BRARA_B01909</name>
</gene>
<name>A0A398AGU3_BRACM</name>
<accession>A0A398AGU3</accession>
<dbReference type="EMBL" id="CM010629">
    <property type="protein sequence ID" value="RID74830.1"/>
    <property type="molecule type" value="Genomic_DNA"/>
</dbReference>
<sequence>MKEDLVLLFVGQLIAPRNPLRVMTIMQKKLGTEIKIPQKENEIYIFYLDMGLDFNVLGNNDDRTSNARDRESER</sequence>
<dbReference type="AlphaFoldDB" id="A0A398AGU3"/>